<feature type="signal peptide" evidence="1">
    <location>
        <begin position="1"/>
        <end position="26"/>
    </location>
</feature>
<reference evidence="2" key="1">
    <citation type="submission" date="2020-11" db="EMBL/GenBank/DDBJ databases">
        <authorList>
            <person name="Whitehead M."/>
        </authorList>
    </citation>
    <scope>NUCLEOTIDE SEQUENCE</scope>
    <source>
        <strain evidence="2">EGII</strain>
    </source>
</reference>
<accession>A0A811VDA3</accession>
<name>A0A811VDA3_CERCA</name>
<dbReference type="AlphaFoldDB" id="A0A811VDA3"/>
<proteinExistence type="predicted"/>
<sequence>MQTNKHTIFAIFLCIAVLTLQQQCDAKPAQDRETRQAKGPSNVSATQVEVKSLGGQLLASGGVPLLTQPQALSGQLPGFGYFPIARYGGAAYGGSGYVGAPGMGLIGGYPLSGSGSGLEALAGAGNGISTGGVNTLQFGNLAGLGHPATANYVGNSLPPYPLNGPDMFTNYMFGGLPQMQNNFGPTVGGASNLENIVNAANLPGVIGSVGQTPFVGAQAQLPQLQLQGQVAAAQAQPQFGHMNSIPSGIFGPAGGYGPGLQGFQLF</sequence>
<feature type="chain" id="PRO_5032432203" evidence="1">
    <location>
        <begin position="27"/>
        <end position="266"/>
    </location>
</feature>
<organism evidence="2 3">
    <name type="scientific">Ceratitis capitata</name>
    <name type="common">Mediterranean fruit fly</name>
    <name type="synonym">Tephritis capitata</name>
    <dbReference type="NCBI Taxonomy" id="7213"/>
    <lineage>
        <taxon>Eukaryota</taxon>
        <taxon>Metazoa</taxon>
        <taxon>Ecdysozoa</taxon>
        <taxon>Arthropoda</taxon>
        <taxon>Hexapoda</taxon>
        <taxon>Insecta</taxon>
        <taxon>Pterygota</taxon>
        <taxon>Neoptera</taxon>
        <taxon>Endopterygota</taxon>
        <taxon>Diptera</taxon>
        <taxon>Brachycera</taxon>
        <taxon>Muscomorpha</taxon>
        <taxon>Tephritoidea</taxon>
        <taxon>Tephritidae</taxon>
        <taxon>Ceratitis</taxon>
        <taxon>Ceratitis</taxon>
    </lineage>
</organism>
<dbReference type="EMBL" id="CAJHJT010000056">
    <property type="protein sequence ID" value="CAD7013227.1"/>
    <property type="molecule type" value="Genomic_DNA"/>
</dbReference>
<keyword evidence="3" id="KW-1185">Reference proteome</keyword>
<protein>
    <submittedName>
        <fullName evidence="2">(Mediterranean fruit fly) hypothetical protein</fullName>
    </submittedName>
</protein>
<comment type="caution">
    <text evidence="2">The sequence shown here is derived from an EMBL/GenBank/DDBJ whole genome shotgun (WGS) entry which is preliminary data.</text>
</comment>
<keyword evidence="1" id="KW-0732">Signal</keyword>
<gene>
    <name evidence="2" type="ORF">CCAP1982_LOCUS21298</name>
</gene>
<evidence type="ECO:0000313" key="2">
    <source>
        <dbReference type="EMBL" id="CAD7013227.1"/>
    </source>
</evidence>
<dbReference type="Proteomes" id="UP000606786">
    <property type="component" value="Unassembled WGS sequence"/>
</dbReference>
<evidence type="ECO:0000313" key="3">
    <source>
        <dbReference type="Proteomes" id="UP000606786"/>
    </source>
</evidence>
<evidence type="ECO:0000256" key="1">
    <source>
        <dbReference type="SAM" id="SignalP"/>
    </source>
</evidence>